<feature type="domain" description="Protein kinase" evidence="2">
    <location>
        <begin position="4"/>
        <end position="282"/>
    </location>
</feature>
<sequence>MENFVLYEELGRGDHSIIYKGRRKGTINFVAIHCIEKCKRPEVTNTVRMTHDIQNPNVVKFHEWYETSNHLWLVVELCTGGSLEVLINQDKNLPESSVRTFGIDLVTGLHYIHSLGILFCDLRPSKVLLDGKGILKFADFGLSKVEGENLDELFQKFSEAGEQWSAELGDDLASMKKYKTSGSTTYSSPEVLQGGEVTILSDLWSLGCVLYEIFTGHPPFLAESIQQLKEKIIHKALTPPKVKGTRFSSMPSPDFLSLLEGLLHKDPEQRLGWPGLVNHSFWQDQLSHLAKDLVLSQDVHSSIASTSRSSVFVDGTASALGKIKTMDLGKSTDRPMCTLDVPDTMLRPGSTLGDYMRPKTAPGSDGGATLFTLSTRPLTATPDDRVGSPHKATQSPLSTREVIGATVTTGDQSQAEETRNEVLELVFHPSDFQVTPIMDNSKIQKPPSSKFDPKILPVPPYSAEKINAMSEKDLHKHVKSVMDNLCNTEKGPPSQKRIHLLHYLVSVVTNTSVATLMVKQNALTVLAKVVKETQHLEVKTKAARVIGLLAVNTAGLDEATNVSETLTILTEVIRENVKNGKLKQGVLPAVGEVLYMVAVQEQSRLQPVEAWTVPSMTFTVIARCCREGEDVIVNHVAAKIVENVVTTRGQHTQKFVNNEMAQSLWYIFKHSTVDSLRITALSALCRLTRQNQQVFQSVIDTVGLTTIMSALSFGVTRIQQAIVTMFGALISSGTHLNRLIQDKDFLQRLIRLLDSPSTVIRAKAFVVLHEVVKSSHDMLLQSCQMRLVMYIERDSRRQTPRDGKPEGNEFGEYLTKCLDLLITHIVDGVPKVFKEILSPLEAIAGRKHPNTVQAKQLKTSLPYIHIFLHLVTSQVFRPRIVNEAFIRNLSTLLSHVRSIEMGDTNIESASGSIAPGEFVNTAMSVLEGISQHPAILTEHDGVIIETVLPILATLVESQNGDTRALSLRLISDMATVYLSQEQYESEAKINITHLHKTVSDILLPKFEYILLDQEPLPSYGMKLLLALLEHSGTFIKQFEQLGLVSVIFQVLLDHQSSPLSSAVQSIAGILNCLVSHRETNMRDLYDQGLIDYFSTLFFEVSAACFEGDERGGDSKATYTMLQVLLDTLNSMLKYVSEIVRKALQTKKAGMDGGTRDAEDAEQLLLINKSLTDVTNVLTQLLYCDDSDVQDLATKCLSLLVQLFGGENKDAMSLENMDCYSRALQKSDAKRQKVLLRIIKRLLSTEKAHVDLMKQHGEDLAMTIRNLVQTGNSHADVALTSLAADILKLTDFHR</sequence>
<dbReference type="STRING" id="6573.A0A210QQ06"/>
<reference evidence="3 4" key="1">
    <citation type="journal article" date="2017" name="Nat. Ecol. Evol.">
        <title>Scallop genome provides insights into evolution of bilaterian karyotype and development.</title>
        <authorList>
            <person name="Wang S."/>
            <person name="Zhang J."/>
            <person name="Jiao W."/>
            <person name="Li J."/>
            <person name="Xun X."/>
            <person name="Sun Y."/>
            <person name="Guo X."/>
            <person name="Huan P."/>
            <person name="Dong B."/>
            <person name="Zhang L."/>
            <person name="Hu X."/>
            <person name="Sun X."/>
            <person name="Wang J."/>
            <person name="Zhao C."/>
            <person name="Wang Y."/>
            <person name="Wang D."/>
            <person name="Huang X."/>
            <person name="Wang R."/>
            <person name="Lv J."/>
            <person name="Li Y."/>
            <person name="Zhang Z."/>
            <person name="Liu B."/>
            <person name="Lu W."/>
            <person name="Hui Y."/>
            <person name="Liang J."/>
            <person name="Zhou Z."/>
            <person name="Hou R."/>
            <person name="Li X."/>
            <person name="Liu Y."/>
            <person name="Li H."/>
            <person name="Ning X."/>
            <person name="Lin Y."/>
            <person name="Zhao L."/>
            <person name="Xing Q."/>
            <person name="Dou J."/>
            <person name="Li Y."/>
            <person name="Mao J."/>
            <person name="Guo H."/>
            <person name="Dou H."/>
            <person name="Li T."/>
            <person name="Mu C."/>
            <person name="Jiang W."/>
            <person name="Fu Q."/>
            <person name="Fu X."/>
            <person name="Miao Y."/>
            <person name="Liu J."/>
            <person name="Yu Q."/>
            <person name="Li R."/>
            <person name="Liao H."/>
            <person name="Li X."/>
            <person name="Kong Y."/>
            <person name="Jiang Z."/>
            <person name="Chourrout D."/>
            <person name="Li R."/>
            <person name="Bao Z."/>
        </authorList>
    </citation>
    <scope>NUCLEOTIDE SEQUENCE [LARGE SCALE GENOMIC DNA]</scope>
    <source>
        <strain evidence="3 4">PY_sf001</strain>
    </source>
</reference>
<evidence type="ECO:0000313" key="4">
    <source>
        <dbReference type="Proteomes" id="UP000242188"/>
    </source>
</evidence>
<proteinExistence type="predicted"/>
<comment type="caution">
    <text evidence="3">The sequence shown here is derived from an EMBL/GenBank/DDBJ whole genome shotgun (WGS) entry which is preliminary data.</text>
</comment>
<feature type="region of interest" description="Disordered" evidence="1">
    <location>
        <begin position="378"/>
        <end position="397"/>
    </location>
</feature>
<dbReference type="CDD" id="cd14010">
    <property type="entry name" value="STKc_ULK4"/>
    <property type="match status" value="1"/>
</dbReference>
<evidence type="ECO:0000256" key="1">
    <source>
        <dbReference type="SAM" id="MobiDB-lite"/>
    </source>
</evidence>
<dbReference type="InterPro" id="IPR011989">
    <property type="entry name" value="ARM-like"/>
</dbReference>
<name>A0A210QQ06_MIZYE</name>
<dbReference type="SUPFAM" id="SSF56112">
    <property type="entry name" value="Protein kinase-like (PK-like)"/>
    <property type="match status" value="1"/>
</dbReference>
<dbReference type="InterPro" id="IPR016024">
    <property type="entry name" value="ARM-type_fold"/>
</dbReference>
<dbReference type="PANTHER" id="PTHR46240">
    <property type="entry name" value="SER/THR PROTEIN KINASE ULK4"/>
    <property type="match status" value="1"/>
</dbReference>
<keyword evidence="3" id="KW-0808">Transferase</keyword>
<gene>
    <name evidence="3" type="ORF">KP79_PYT09542</name>
</gene>
<dbReference type="SUPFAM" id="SSF48371">
    <property type="entry name" value="ARM repeat"/>
    <property type="match status" value="1"/>
</dbReference>
<dbReference type="InterPro" id="IPR011009">
    <property type="entry name" value="Kinase-like_dom_sf"/>
</dbReference>
<dbReference type="Proteomes" id="UP000242188">
    <property type="component" value="Unassembled WGS sequence"/>
</dbReference>
<dbReference type="OrthoDB" id="24822at2759"/>
<evidence type="ECO:0000259" key="2">
    <source>
        <dbReference type="PROSITE" id="PS50011"/>
    </source>
</evidence>
<dbReference type="PANTHER" id="PTHR46240:SF1">
    <property type="entry name" value="SERINE_THREONINE-PROTEIN KINASE ULK4"/>
    <property type="match status" value="1"/>
</dbReference>
<dbReference type="PROSITE" id="PS50011">
    <property type="entry name" value="PROTEIN_KINASE_DOM"/>
    <property type="match status" value="1"/>
</dbReference>
<dbReference type="Gene3D" id="1.25.10.10">
    <property type="entry name" value="Leucine-rich Repeat Variant"/>
    <property type="match status" value="2"/>
</dbReference>
<accession>A0A210QQ06</accession>
<dbReference type="GO" id="GO:0005524">
    <property type="term" value="F:ATP binding"/>
    <property type="evidence" value="ECO:0007669"/>
    <property type="project" value="InterPro"/>
</dbReference>
<keyword evidence="3" id="KW-0418">Kinase</keyword>
<dbReference type="Pfam" id="PF23606">
    <property type="entry name" value="HEAT_ULK4"/>
    <property type="match status" value="1"/>
</dbReference>
<evidence type="ECO:0000313" key="3">
    <source>
        <dbReference type="EMBL" id="OWF50817.1"/>
    </source>
</evidence>
<dbReference type="InterPro" id="IPR056981">
    <property type="entry name" value="HEAT_ULK4_RUNKEL"/>
</dbReference>
<dbReference type="InterPro" id="IPR045906">
    <property type="entry name" value="ULK4"/>
</dbReference>
<organism evidence="3 4">
    <name type="scientific">Mizuhopecten yessoensis</name>
    <name type="common">Japanese scallop</name>
    <name type="synonym">Patinopecten yessoensis</name>
    <dbReference type="NCBI Taxonomy" id="6573"/>
    <lineage>
        <taxon>Eukaryota</taxon>
        <taxon>Metazoa</taxon>
        <taxon>Spiralia</taxon>
        <taxon>Lophotrochozoa</taxon>
        <taxon>Mollusca</taxon>
        <taxon>Bivalvia</taxon>
        <taxon>Autobranchia</taxon>
        <taxon>Pteriomorphia</taxon>
        <taxon>Pectinida</taxon>
        <taxon>Pectinoidea</taxon>
        <taxon>Pectinidae</taxon>
        <taxon>Mizuhopecten</taxon>
    </lineage>
</organism>
<dbReference type="EMBL" id="NEDP02002425">
    <property type="protein sequence ID" value="OWF50817.1"/>
    <property type="molecule type" value="Genomic_DNA"/>
</dbReference>
<dbReference type="Gene3D" id="1.10.510.10">
    <property type="entry name" value="Transferase(Phosphotransferase) domain 1"/>
    <property type="match status" value="1"/>
</dbReference>
<dbReference type="Pfam" id="PF00069">
    <property type="entry name" value="Pkinase"/>
    <property type="match status" value="1"/>
</dbReference>
<dbReference type="InterPro" id="IPR000719">
    <property type="entry name" value="Prot_kinase_dom"/>
</dbReference>
<dbReference type="GO" id="GO:0004672">
    <property type="term" value="F:protein kinase activity"/>
    <property type="evidence" value="ECO:0007669"/>
    <property type="project" value="InterPro"/>
</dbReference>
<keyword evidence="4" id="KW-1185">Reference proteome</keyword>
<protein>
    <submittedName>
        <fullName evidence="3">Serine/threonine-protein kinase ULK4</fullName>
    </submittedName>
</protein>